<evidence type="ECO:0008006" key="4">
    <source>
        <dbReference type="Google" id="ProtNLM"/>
    </source>
</evidence>
<dbReference type="OrthoDB" id="3693100at2759"/>
<dbReference type="Proteomes" id="UP000053259">
    <property type="component" value="Unassembled WGS sequence"/>
</dbReference>
<dbReference type="STRING" id="253628.A0A0D1ZVI3"/>
<evidence type="ECO:0000256" key="1">
    <source>
        <dbReference type="SAM" id="MobiDB-lite"/>
    </source>
</evidence>
<feature type="compositionally biased region" description="Basic and acidic residues" evidence="1">
    <location>
        <begin position="91"/>
        <end position="109"/>
    </location>
</feature>
<dbReference type="EMBL" id="KN847671">
    <property type="protein sequence ID" value="KIV98472.1"/>
    <property type="molecule type" value="Genomic_DNA"/>
</dbReference>
<dbReference type="Gene3D" id="3.60.10.10">
    <property type="entry name" value="Endonuclease/exonuclease/phosphatase"/>
    <property type="match status" value="1"/>
</dbReference>
<organism evidence="2 3">
    <name type="scientific">Verruconis gallopava</name>
    <dbReference type="NCBI Taxonomy" id="253628"/>
    <lineage>
        <taxon>Eukaryota</taxon>
        <taxon>Fungi</taxon>
        <taxon>Dikarya</taxon>
        <taxon>Ascomycota</taxon>
        <taxon>Pezizomycotina</taxon>
        <taxon>Dothideomycetes</taxon>
        <taxon>Pleosporomycetidae</taxon>
        <taxon>Venturiales</taxon>
        <taxon>Sympoventuriaceae</taxon>
        <taxon>Verruconis</taxon>
    </lineage>
</organism>
<proteinExistence type="predicted"/>
<dbReference type="HOGENOM" id="CLU_1074427_0_0_1"/>
<feature type="region of interest" description="Disordered" evidence="1">
    <location>
        <begin position="91"/>
        <end position="110"/>
    </location>
</feature>
<dbReference type="SUPFAM" id="SSF56219">
    <property type="entry name" value="DNase I-like"/>
    <property type="match status" value="1"/>
</dbReference>
<name>A0A0D1ZVI3_9PEZI</name>
<dbReference type="GeneID" id="27317690"/>
<gene>
    <name evidence="2" type="ORF">PV09_09717</name>
</gene>
<dbReference type="AlphaFoldDB" id="A0A0D1ZVI3"/>
<keyword evidence="3" id="KW-1185">Reference proteome</keyword>
<dbReference type="InterPro" id="IPR036691">
    <property type="entry name" value="Endo/exonu/phosph_ase_sf"/>
</dbReference>
<dbReference type="RefSeq" id="XP_016208342.1">
    <property type="nucleotide sequence ID" value="XM_016363830.1"/>
</dbReference>
<reference evidence="2 3" key="1">
    <citation type="submission" date="2015-01" db="EMBL/GenBank/DDBJ databases">
        <title>The Genome Sequence of Ochroconis gallopava CBS43764.</title>
        <authorList>
            <consortium name="The Broad Institute Genomics Platform"/>
            <person name="Cuomo C."/>
            <person name="de Hoog S."/>
            <person name="Gorbushina A."/>
            <person name="Stielow B."/>
            <person name="Teixiera M."/>
            <person name="Abouelleil A."/>
            <person name="Chapman S.B."/>
            <person name="Priest M."/>
            <person name="Young S.K."/>
            <person name="Wortman J."/>
            <person name="Nusbaum C."/>
            <person name="Birren B."/>
        </authorList>
    </citation>
    <scope>NUCLEOTIDE SEQUENCE [LARGE SCALE GENOMIC DNA]</scope>
    <source>
        <strain evidence="2 3">CBS 43764</strain>
    </source>
</reference>
<accession>A0A0D1ZVI3</accession>
<evidence type="ECO:0000313" key="2">
    <source>
        <dbReference type="EMBL" id="KIV98472.1"/>
    </source>
</evidence>
<dbReference type="VEuPathDB" id="FungiDB:PV09_09717"/>
<dbReference type="InParanoid" id="A0A0D1ZVI3"/>
<sequence>MNTERFKEVKAEILQANRAFLPTADIKYIGWLTRRPPLSIVIKFTRAEDANKIIDEGLLYRNLMQGSKDMWLLRAVTQLLGVPIQDRPGYHQEGRAGLAPREDEDRREGGNTYNVYKSKDTVMATLLRDPRVAEYDMLVIQEPWRNPFILTTHHPAKEIFHLCYPTVDDGEGPAWLCFFINKRLDHSAWQFKQHTRDLCTLKISTNGPGASDDELIIHNVYNAPQNTMGRNSILPLLKIQLEEYAPKEQIALGDFNLHH</sequence>
<protein>
    <recommendedName>
        <fullName evidence="4">Endonuclease/exonuclease/phosphatase domain-containing protein</fullName>
    </recommendedName>
</protein>
<evidence type="ECO:0000313" key="3">
    <source>
        <dbReference type="Proteomes" id="UP000053259"/>
    </source>
</evidence>